<evidence type="ECO:0000256" key="1">
    <source>
        <dbReference type="SAM" id="SignalP"/>
    </source>
</evidence>
<evidence type="ECO:0000313" key="3">
    <source>
        <dbReference type="EMBL" id="RFT63870.1"/>
    </source>
</evidence>
<evidence type="ECO:0000313" key="5">
    <source>
        <dbReference type="Proteomes" id="UP000264294"/>
    </source>
</evidence>
<feature type="signal peptide" evidence="1">
    <location>
        <begin position="1"/>
        <end position="27"/>
    </location>
</feature>
<evidence type="ECO:0000313" key="2">
    <source>
        <dbReference type="EMBL" id="KFN04724.1"/>
    </source>
</evidence>
<dbReference type="Proteomes" id="UP000029389">
    <property type="component" value="Unassembled WGS sequence"/>
</dbReference>
<protein>
    <submittedName>
        <fullName evidence="2">Uncharacterized protein</fullName>
    </submittedName>
</protein>
<dbReference type="Proteomes" id="UP000264294">
    <property type="component" value="Unassembled WGS sequence"/>
</dbReference>
<accession>A0A090Z0F7</accession>
<dbReference type="AlphaFoldDB" id="A0A090Z0F7"/>
<dbReference type="EMBL" id="JMQC01000007">
    <property type="protein sequence ID" value="KFN04724.1"/>
    <property type="molecule type" value="Genomic_DNA"/>
</dbReference>
<keyword evidence="5" id="KW-1185">Reference proteome</keyword>
<dbReference type="RefSeq" id="WP_042978700.1">
    <property type="nucleotide sequence ID" value="NZ_JMQC01000007.1"/>
</dbReference>
<reference evidence="3 5" key="2">
    <citation type="submission" date="2018-08" db="EMBL/GenBank/DDBJ databases">
        <title>Bacillus clarus sp. nov. strain PS00077A.</title>
        <authorList>
            <person name="Mendez Acevedo M."/>
            <person name="Carroll L."/>
            <person name="Mukherjee M."/>
            <person name="Wiedmann M."/>
            <person name="Kovac J."/>
        </authorList>
    </citation>
    <scope>NUCLEOTIDE SEQUENCE [LARGE SCALE GENOMIC DNA]</scope>
    <source>
        <strain evidence="3 5">PS00077A</strain>
    </source>
</reference>
<dbReference type="EMBL" id="QVOD01000042">
    <property type="protein sequence ID" value="RFT63870.1"/>
    <property type="molecule type" value="Genomic_DNA"/>
</dbReference>
<proteinExistence type="predicted"/>
<evidence type="ECO:0000313" key="4">
    <source>
        <dbReference type="Proteomes" id="UP000029389"/>
    </source>
</evidence>
<gene>
    <name evidence="3" type="ORF">D0U04_23660</name>
    <name evidence="2" type="ORF">DJ93_5934</name>
</gene>
<keyword evidence="1" id="KW-0732">Signal</keyword>
<organism evidence="2 4">
    <name type="scientific">Bacillus clarus</name>
    <dbReference type="NCBI Taxonomy" id="2338372"/>
    <lineage>
        <taxon>Bacteria</taxon>
        <taxon>Bacillati</taxon>
        <taxon>Bacillota</taxon>
        <taxon>Bacilli</taxon>
        <taxon>Bacillales</taxon>
        <taxon>Bacillaceae</taxon>
        <taxon>Bacillus</taxon>
        <taxon>Bacillus cereus group</taxon>
    </lineage>
</organism>
<sequence>MKRKYLAKAGVFALAAGIILPSTVAHGEVLPSSISASTENVNNTEINDEKLSIEVYDKDGKLVKTYSKEELEKFNQEMATTPLRSSNFEGNIQKDTEINPLAMNVYNFGETDVTNFQWVRNKTSFYRPQSVQVEPKDRTVGLAIQLYANSVFHSEYKVKGAFSSGLNIPIAHLLGDYNNYYQLGLKNYGGGTIHLESGQVYYK</sequence>
<reference evidence="2 4" key="1">
    <citation type="submission" date="2014-04" db="EMBL/GenBank/DDBJ databases">
        <authorList>
            <person name="Bishop-Lilly K.A."/>
            <person name="Broomall S.M."/>
            <person name="Chain P.S."/>
            <person name="Chertkov O."/>
            <person name="Coyne S.R."/>
            <person name="Daligault H.E."/>
            <person name="Davenport K.W."/>
            <person name="Erkkila T."/>
            <person name="Frey K.G."/>
            <person name="Gibbons H.S."/>
            <person name="Gu W."/>
            <person name="Jaissle J."/>
            <person name="Johnson S.L."/>
            <person name="Koroleva G.I."/>
            <person name="Ladner J.T."/>
            <person name="Lo C.-C."/>
            <person name="Minogue T.D."/>
            <person name="Munk C."/>
            <person name="Palacios G.F."/>
            <person name="Redden C.L."/>
            <person name="Rosenzweig C.N."/>
            <person name="Scholz M.B."/>
            <person name="Teshima H."/>
            <person name="Xu Y."/>
        </authorList>
    </citation>
    <scope>NUCLEOTIDE SEQUENCE [LARGE SCALE GENOMIC DNA]</scope>
    <source>
        <strain evidence="2 4">BHP</strain>
    </source>
</reference>
<feature type="chain" id="PRO_5001869329" evidence="1">
    <location>
        <begin position="28"/>
        <end position="203"/>
    </location>
</feature>
<name>A0A090Z0F7_9BACI</name>
<comment type="caution">
    <text evidence="2">The sequence shown here is derived from an EMBL/GenBank/DDBJ whole genome shotgun (WGS) entry which is preliminary data.</text>
</comment>
<dbReference type="PATRIC" id="fig|1405.8.peg.104"/>